<evidence type="ECO:0000313" key="3">
    <source>
        <dbReference type="Proteomes" id="UP001177003"/>
    </source>
</evidence>
<reference evidence="2" key="1">
    <citation type="submission" date="2023-04" db="EMBL/GenBank/DDBJ databases">
        <authorList>
            <person name="Vijverberg K."/>
            <person name="Xiong W."/>
            <person name="Schranz E."/>
        </authorList>
    </citation>
    <scope>NUCLEOTIDE SEQUENCE</scope>
</reference>
<name>A0AA36E025_LACSI</name>
<protein>
    <submittedName>
        <fullName evidence="2">Uncharacterized protein</fullName>
    </submittedName>
</protein>
<proteinExistence type="predicted"/>
<dbReference type="EMBL" id="OX465079">
    <property type="protein sequence ID" value="CAI9277318.1"/>
    <property type="molecule type" value="Genomic_DNA"/>
</dbReference>
<feature type="compositionally biased region" description="Basic and acidic residues" evidence="1">
    <location>
        <begin position="81"/>
        <end position="97"/>
    </location>
</feature>
<feature type="region of interest" description="Disordered" evidence="1">
    <location>
        <begin position="74"/>
        <end position="110"/>
    </location>
</feature>
<keyword evidence="3" id="KW-1185">Reference proteome</keyword>
<dbReference type="Proteomes" id="UP001177003">
    <property type="component" value="Chromosome 3"/>
</dbReference>
<evidence type="ECO:0000313" key="2">
    <source>
        <dbReference type="EMBL" id="CAI9277318.1"/>
    </source>
</evidence>
<gene>
    <name evidence="2" type="ORF">LSALG_LOCUS17250</name>
</gene>
<dbReference type="AlphaFoldDB" id="A0AA36E025"/>
<sequence>MTKAKSDGSLTKEKGVQHSEATVHGQRFECFAFIFLFRGHCSESNLRMALHSTSSTKSIDTTVVSGVLYDAETNKSKKSKKTDVGPSERKVKVEKKNKSPKVKPASVEESSQQIISPISTTIAATSTIESSQEKEIIPSKTGVFRRLKFKVKSLSQLV</sequence>
<organism evidence="2 3">
    <name type="scientific">Lactuca saligna</name>
    <name type="common">Willowleaf lettuce</name>
    <dbReference type="NCBI Taxonomy" id="75948"/>
    <lineage>
        <taxon>Eukaryota</taxon>
        <taxon>Viridiplantae</taxon>
        <taxon>Streptophyta</taxon>
        <taxon>Embryophyta</taxon>
        <taxon>Tracheophyta</taxon>
        <taxon>Spermatophyta</taxon>
        <taxon>Magnoliopsida</taxon>
        <taxon>eudicotyledons</taxon>
        <taxon>Gunneridae</taxon>
        <taxon>Pentapetalae</taxon>
        <taxon>asterids</taxon>
        <taxon>campanulids</taxon>
        <taxon>Asterales</taxon>
        <taxon>Asteraceae</taxon>
        <taxon>Cichorioideae</taxon>
        <taxon>Cichorieae</taxon>
        <taxon>Lactucinae</taxon>
        <taxon>Lactuca</taxon>
    </lineage>
</organism>
<accession>A0AA36E025</accession>
<evidence type="ECO:0000256" key="1">
    <source>
        <dbReference type="SAM" id="MobiDB-lite"/>
    </source>
</evidence>